<keyword evidence="1" id="KW-0812">Transmembrane</keyword>
<proteinExistence type="predicted"/>
<name>A0A8J7PND8_9BACT</name>
<protein>
    <submittedName>
        <fullName evidence="2">Uncharacterized protein</fullName>
    </submittedName>
</protein>
<keyword evidence="1" id="KW-1133">Transmembrane helix</keyword>
<organism evidence="2 3">
    <name type="scientific">Candidatus Obscuribacter phosphatis</name>
    <dbReference type="NCBI Taxonomy" id="1906157"/>
    <lineage>
        <taxon>Bacteria</taxon>
        <taxon>Bacillati</taxon>
        <taxon>Candidatus Melainabacteria</taxon>
        <taxon>Candidatus Obscuribacterales</taxon>
        <taxon>Candidatus Obscuribacteraceae</taxon>
        <taxon>Candidatus Obscuribacter</taxon>
    </lineage>
</organism>
<comment type="caution">
    <text evidence="2">The sequence shown here is derived from an EMBL/GenBank/DDBJ whole genome shotgun (WGS) entry which is preliminary data.</text>
</comment>
<evidence type="ECO:0000313" key="2">
    <source>
        <dbReference type="EMBL" id="MBN8661217.1"/>
    </source>
</evidence>
<gene>
    <name evidence="2" type="ORF">J0M35_12695</name>
</gene>
<feature type="transmembrane region" description="Helical" evidence="1">
    <location>
        <begin position="21"/>
        <end position="50"/>
    </location>
</feature>
<sequence>MFKYRRGTRKKKGAMAAEYVATMYVLFLFIFFPVLNLGTVCLRSFFLWFACNQAVVLAAKAKTFNTLIRVPDTATGTPYPGAYATAQQRAAQIRDMFPGINFAMSAINPEVDIVVTPIPNVTPSPGPGFKVIGPATLQSVSHVPDVDSFVYSIRVTIRGSVDPLIPVPWFSIQGLSAPMNMNVTCQAQFENPPGLQF</sequence>
<evidence type="ECO:0000256" key="1">
    <source>
        <dbReference type="SAM" id="Phobius"/>
    </source>
</evidence>
<dbReference type="Proteomes" id="UP000664277">
    <property type="component" value="Unassembled WGS sequence"/>
</dbReference>
<evidence type="ECO:0000313" key="3">
    <source>
        <dbReference type="Proteomes" id="UP000664277"/>
    </source>
</evidence>
<keyword evidence="1" id="KW-0472">Membrane</keyword>
<accession>A0A8J7PND8</accession>
<reference evidence="2" key="1">
    <citation type="submission" date="2021-02" db="EMBL/GenBank/DDBJ databases">
        <title>Genome-Resolved Metagenomics of a Microbial Community Performing Photosynthetic Biological Nutrient Removal.</title>
        <authorList>
            <person name="Mcdaniel E.A."/>
        </authorList>
    </citation>
    <scope>NUCLEOTIDE SEQUENCE</scope>
    <source>
        <strain evidence="2">UWPOB_OBS1</strain>
    </source>
</reference>
<dbReference type="EMBL" id="JAFLCK010000017">
    <property type="protein sequence ID" value="MBN8661217.1"/>
    <property type="molecule type" value="Genomic_DNA"/>
</dbReference>
<dbReference type="AlphaFoldDB" id="A0A8J7PND8"/>